<comment type="caution">
    <text evidence="1">The sequence shown here is derived from an EMBL/GenBank/DDBJ whole genome shotgun (WGS) entry which is preliminary data.</text>
</comment>
<dbReference type="PATRIC" id="fig|1396.535.peg.4165"/>
<protein>
    <submittedName>
        <fullName evidence="1">Uncharacterized protein</fullName>
    </submittedName>
</protein>
<dbReference type="Proteomes" id="UP000076482">
    <property type="component" value="Unassembled WGS sequence"/>
</dbReference>
<accession>A0A161TA38</accession>
<sequence length="80" mass="9460">MINAGKVEVVEEFIADLKKSFELVINYKDEVFNFVIDGLLIEIEPISERFFRVRYNEVSFVTSEQGVWLFINEKCSSKYR</sequence>
<dbReference type="EMBL" id="LJKE01000015">
    <property type="protein sequence ID" value="KZD71954.1"/>
    <property type="molecule type" value="Genomic_DNA"/>
</dbReference>
<gene>
    <name evidence="1" type="ORF">B4088_0415</name>
</gene>
<evidence type="ECO:0000313" key="2">
    <source>
        <dbReference type="Proteomes" id="UP000076482"/>
    </source>
</evidence>
<name>A0A161TA38_BACCE</name>
<proteinExistence type="predicted"/>
<organism evidence="1 2">
    <name type="scientific">Bacillus cereus</name>
    <dbReference type="NCBI Taxonomy" id="1396"/>
    <lineage>
        <taxon>Bacteria</taxon>
        <taxon>Bacillati</taxon>
        <taxon>Bacillota</taxon>
        <taxon>Bacilli</taxon>
        <taxon>Bacillales</taxon>
        <taxon>Bacillaceae</taxon>
        <taxon>Bacillus</taxon>
        <taxon>Bacillus cereus group</taxon>
    </lineage>
</organism>
<reference evidence="1 2" key="1">
    <citation type="submission" date="2015-09" db="EMBL/GenBank/DDBJ databases">
        <title>Bacillus cereus food isolates.</title>
        <authorList>
            <person name="Boekhorst J."/>
        </authorList>
    </citation>
    <scope>NUCLEOTIDE SEQUENCE [LARGE SCALE GENOMIC DNA]</scope>
    <source>
        <strain evidence="1 2">B4088</strain>
    </source>
</reference>
<dbReference type="AlphaFoldDB" id="A0A161TA38"/>
<evidence type="ECO:0000313" key="1">
    <source>
        <dbReference type="EMBL" id="KZD71954.1"/>
    </source>
</evidence>
<dbReference type="RefSeq" id="WP_063259646.1">
    <property type="nucleotide sequence ID" value="NZ_LJKE01000015.1"/>
</dbReference>